<protein>
    <submittedName>
        <fullName evidence="1">Uncharacterized protein</fullName>
    </submittedName>
</protein>
<dbReference type="EMBL" id="AP025314">
    <property type="protein sequence ID" value="BDD08584.1"/>
    <property type="molecule type" value="Genomic_DNA"/>
</dbReference>
<accession>A0AAU9D2G7</accession>
<evidence type="ECO:0000313" key="2">
    <source>
        <dbReference type="Proteomes" id="UP001348817"/>
    </source>
</evidence>
<sequence>MKQIYLLAFSFFLLSTVGFAQKKKIDLNQLIRETQVNMTQGKNVALAWWMPQEFWEFSFRSNEAITESQIEEMMGYVRPYNVFVVLKGEIGPLGNLTNTVSPEEMAESMVLKNMVDGSEYKVLGEGEFDANLQTFLSMMKPMFKNMLGKLGENMNFYVFQGLEGDGSRVMDPTRKGKFRMAFMGKKAHWEFPLATFSAPKECPVDKKEMNGTWNYCPWHGKKLEEIAVQ</sequence>
<dbReference type="AlphaFoldDB" id="A0AAU9D2G7"/>
<gene>
    <name evidence="1" type="ORF">FUAX_10160</name>
</gene>
<name>A0AAU9D2G7_9BACT</name>
<organism evidence="1 2">
    <name type="scientific">Fulvitalea axinellae</name>
    <dbReference type="NCBI Taxonomy" id="1182444"/>
    <lineage>
        <taxon>Bacteria</taxon>
        <taxon>Pseudomonadati</taxon>
        <taxon>Bacteroidota</taxon>
        <taxon>Cytophagia</taxon>
        <taxon>Cytophagales</taxon>
        <taxon>Persicobacteraceae</taxon>
        <taxon>Fulvitalea</taxon>
    </lineage>
</organism>
<reference evidence="1 2" key="1">
    <citation type="submission" date="2021-12" db="EMBL/GenBank/DDBJ databases">
        <title>Genome sequencing of bacteria with rrn-lacking chromosome and rrn-plasmid.</title>
        <authorList>
            <person name="Anda M."/>
            <person name="Iwasaki W."/>
        </authorList>
    </citation>
    <scope>NUCLEOTIDE SEQUENCE [LARGE SCALE GENOMIC DNA]</scope>
    <source>
        <strain evidence="1 2">DSM 100852</strain>
    </source>
</reference>
<keyword evidence="2" id="KW-1185">Reference proteome</keyword>
<dbReference type="Proteomes" id="UP001348817">
    <property type="component" value="Chromosome"/>
</dbReference>
<proteinExistence type="predicted"/>
<dbReference type="RefSeq" id="WP_338393832.1">
    <property type="nucleotide sequence ID" value="NZ_AP025314.1"/>
</dbReference>
<dbReference type="KEGG" id="fax:FUAX_10160"/>
<evidence type="ECO:0000313" key="1">
    <source>
        <dbReference type="EMBL" id="BDD08584.1"/>
    </source>
</evidence>